<evidence type="ECO:0000256" key="1">
    <source>
        <dbReference type="ARBA" id="ARBA00004167"/>
    </source>
</evidence>
<keyword evidence="3" id="KW-0053">Apoptosis</keyword>
<dbReference type="InterPro" id="IPR001368">
    <property type="entry name" value="TNFR/NGFR_Cys_rich_reg"/>
</dbReference>
<dbReference type="GO" id="GO:0046330">
    <property type="term" value="P:positive regulation of JNK cascade"/>
    <property type="evidence" value="ECO:0007669"/>
    <property type="project" value="InterPro"/>
</dbReference>
<keyword evidence="2 12" id="KW-0812">Transmembrane</keyword>
<evidence type="ECO:0000256" key="11">
    <source>
        <dbReference type="PROSITE-ProRule" id="PRU00206"/>
    </source>
</evidence>
<feature type="domain" description="Death" evidence="13">
    <location>
        <begin position="232"/>
        <end position="286"/>
    </location>
</feature>
<keyword evidence="7 12" id="KW-0472">Membrane</keyword>
<feature type="domain" description="TNFR-Cys" evidence="14">
    <location>
        <begin position="62"/>
        <end position="102"/>
    </location>
</feature>
<evidence type="ECO:0000256" key="7">
    <source>
        <dbReference type="ARBA" id="ARBA00023136"/>
    </source>
</evidence>
<sequence length="302" mass="33929">MAPIKEVVSYCDHLHNMYYDKQGEFCKRCDKCFPGLGLVSITERKFDIDPVHGALGCRHCIRCPKGFYSDSLSFDRCLPCKDCRAVGRSETQMCTPKQNAICGEIKPLKPGSNSHTTIVSISVGSFVVLVVALAVIIYKCLNNQRRQENYHEDSSNSDSDKSLMSTEVSSLSYSKSTLETDGPTDSVEDVNSVVKEFKQKYDQRMEFTEIDASMISKSIAANSRFYKIGIHLGIPDDDIQIIIANNKDVESQAYKTLIKWRQLKASEATVLTFIDTIVLLDLYDVALKFCNLHNQRTLNMAS</sequence>
<evidence type="ECO:0000256" key="5">
    <source>
        <dbReference type="ARBA" id="ARBA00022737"/>
    </source>
</evidence>
<reference evidence="15 16" key="1">
    <citation type="submission" date="2020-06" db="EMBL/GenBank/DDBJ databases">
        <authorList>
            <person name="Li R."/>
            <person name="Bekaert M."/>
        </authorList>
    </citation>
    <scope>NUCLEOTIDE SEQUENCE [LARGE SCALE GENOMIC DNA]</scope>
    <source>
        <strain evidence="16">wild</strain>
    </source>
</reference>
<dbReference type="Pfam" id="PF00020">
    <property type="entry name" value="TNFR_c6"/>
    <property type="match status" value="1"/>
</dbReference>
<feature type="repeat" description="TNFR-Cys" evidence="11">
    <location>
        <begin position="62"/>
        <end position="102"/>
    </location>
</feature>
<dbReference type="GO" id="GO:0038023">
    <property type="term" value="F:signaling receptor activity"/>
    <property type="evidence" value="ECO:0007669"/>
    <property type="project" value="InterPro"/>
</dbReference>
<dbReference type="PROSITE" id="PS50017">
    <property type="entry name" value="DEATH_DOMAIN"/>
    <property type="match status" value="1"/>
</dbReference>
<evidence type="ECO:0000256" key="8">
    <source>
        <dbReference type="ARBA" id="ARBA00023157"/>
    </source>
</evidence>
<dbReference type="SUPFAM" id="SSF47986">
    <property type="entry name" value="DEATH domain"/>
    <property type="match status" value="1"/>
</dbReference>
<evidence type="ECO:0000256" key="6">
    <source>
        <dbReference type="ARBA" id="ARBA00022989"/>
    </source>
</evidence>
<dbReference type="PANTHER" id="PTHR12120">
    <property type="entry name" value="TNFR-CYS DOMAIN-CONTAINING PROTEIN"/>
    <property type="match status" value="1"/>
</dbReference>
<dbReference type="InterPro" id="IPR011029">
    <property type="entry name" value="DEATH-like_dom_sf"/>
</dbReference>
<evidence type="ECO:0000256" key="4">
    <source>
        <dbReference type="ARBA" id="ARBA00022729"/>
    </source>
</evidence>
<keyword evidence="4" id="KW-0732">Signal</keyword>
<dbReference type="OrthoDB" id="6152367at2759"/>
<comment type="caution">
    <text evidence="11">Lacks conserved residue(s) required for the propagation of feature annotation.</text>
</comment>
<evidence type="ECO:0000256" key="3">
    <source>
        <dbReference type="ARBA" id="ARBA00022703"/>
    </source>
</evidence>
<dbReference type="Gene3D" id="1.10.533.10">
    <property type="entry name" value="Death Domain, Fas"/>
    <property type="match status" value="1"/>
</dbReference>
<dbReference type="PANTHER" id="PTHR12120:SF10">
    <property type="entry name" value="TNFR-CYS DOMAIN-CONTAINING PROTEIN"/>
    <property type="match status" value="1"/>
</dbReference>
<keyword evidence="8" id="KW-1015">Disulfide bond</keyword>
<dbReference type="EMBL" id="CACVKT020005120">
    <property type="protein sequence ID" value="CAC5393058.1"/>
    <property type="molecule type" value="Genomic_DNA"/>
</dbReference>
<dbReference type="AlphaFoldDB" id="A0A6J8C9I1"/>
<evidence type="ECO:0000259" key="14">
    <source>
        <dbReference type="PROSITE" id="PS50050"/>
    </source>
</evidence>
<evidence type="ECO:0000313" key="16">
    <source>
        <dbReference type="Proteomes" id="UP000507470"/>
    </source>
</evidence>
<comment type="subcellular location">
    <subcellularLocation>
        <location evidence="1">Membrane</location>
        <topology evidence="1">Single-pass membrane protein</topology>
    </subcellularLocation>
</comment>
<dbReference type="Proteomes" id="UP000507470">
    <property type="component" value="Unassembled WGS sequence"/>
</dbReference>
<feature type="transmembrane region" description="Helical" evidence="12">
    <location>
        <begin position="118"/>
        <end position="138"/>
    </location>
</feature>
<dbReference type="GO" id="GO:0007165">
    <property type="term" value="P:signal transduction"/>
    <property type="evidence" value="ECO:0007669"/>
    <property type="project" value="InterPro"/>
</dbReference>
<accession>A0A6J8C9I1</accession>
<evidence type="ECO:0000256" key="10">
    <source>
        <dbReference type="ARBA" id="ARBA00023180"/>
    </source>
</evidence>
<keyword evidence="5" id="KW-0677">Repeat</keyword>
<keyword evidence="9" id="KW-0675">Receptor</keyword>
<dbReference type="SMART" id="SM00208">
    <property type="entry name" value="TNFR"/>
    <property type="match status" value="2"/>
</dbReference>
<evidence type="ECO:0000256" key="2">
    <source>
        <dbReference type="ARBA" id="ARBA00022692"/>
    </source>
</evidence>
<dbReference type="GO" id="GO:0006915">
    <property type="term" value="P:apoptotic process"/>
    <property type="evidence" value="ECO:0007669"/>
    <property type="project" value="UniProtKB-KW"/>
</dbReference>
<dbReference type="InterPro" id="IPR047526">
    <property type="entry name" value="TNR19/27/EDAR"/>
</dbReference>
<dbReference type="Gene3D" id="2.10.50.10">
    <property type="entry name" value="Tumor Necrosis Factor Receptor, subunit A, domain 2"/>
    <property type="match status" value="1"/>
</dbReference>
<keyword evidence="10" id="KW-0325">Glycoprotein</keyword>
<organism evidence="15 16">
    <name type="scientific">Mytilus coruscus</name>
    <name type="common">Sea mussel</name>
    <dbReference type="NCBI Taxonomy" id="42192"/>
    <lineage>
        <taxon>Eukaryota</taxon>
        <taxon>Metazoa</taxon>
        <taxon>Spiralia</taxon>
        <taxon>Lophotrochozoa</taxon>
        <taxon>Mollusca</taxon>
        <taxon>Bivalvia</taxon>
        <taxon>Autobranchia</taxon>
        <taxon>Pteriomorphia</taxon>
        <taxon>Mytilida</taxon>
        <taxon>Mytiloidea</taxon>
        <taxon>Mytilidae</taxon>
        <taxon>Mytilinae</taxon>
        <taxon>Mytilus</taxon>
    </lineage>
</organism>
<dbReference type="GO" id="GO:0043123">
    <property type="term" value="P:positive regulation of canonical NF-kappaB signal transduction"/>
    <property type="evidence" value="ECO:0007669"/>
    <property type="project" value="InterPro"/>
</dbReference>
<evidence type="ECO:0000256" key="12">
    <source>
        <dbReference type="SAM" id="Phobius"/>
    </source>
</evidence>
<keyword evidence="6 12" id="KW-1133">Transmembrane helix</keyword>
<evidence type="ECO:0000256" key="9">
    <source>
        <dbReference type="ARBA" id="ARBA00023170"/>
    </source>
</evidence>
<dbReference type="GO" id="GO:0005886">
    <property type="term" value="C:plasma membrane"/>
    <property type="evidence" value="ECO:0007669"/>
    <property type="project" value="TreeGrafter"/>
</dbReference>
<evidence type="ECO:0000313" key="15">
    <source>
        <dbReference type="EMBL" id="CAC5393058.1"/>
    </source>
</evidence>
<name>A0A6J8C9I1_MYTCO</name>
<dbReference type="PROSITE" id="PS50050">
    <property type="entry name" value="TNFR_NGFR_2"/>
    <property type="match status" value="1"/>
</dbReference>
<proteinExistence type="predicted"/>
<keyword evidence="16" id="KW-1185">Reference proteome</keyword>
<protein>
    <submittedName>
        <fullName evidence="15">EDA2R</fullName>
    </submittedName>
</protein>
<dbReference type="Pfam" id="PF00531">
    <property type="entry name" value="Death"/>
    <property type="match status" value="1"/>
</dbReference>
<gene>
    <name evidence="15" type="ORF">MCOR_27952</name>
</gene>
<evidence type="ECO:0000259" key="13">
    <source>
        <dbReference type="PROSITE" id="PS50017"/>
    </source>
</evidence>
<dbReference type="InterPro" id="IPR000488">
    <property type="entry name" value="Death_dom"/>
</dbReference>
<dbReference type="CDD" id="cd01670">
    <property type="entry name" value="Death"/>
    <property type="match status" value="1"/>
</dbReference>